<accession>A0A1G7US69</accession>
<dbReference type="PROSITE" id="PS50850">
    <property type="entry name" value="MFS"/>
    <property type="match status" value="1"/>
</dbReference>
<dbReference type="InterPro" id="IPR011701">
    <property type="entry name" value="MFS"/>
</dbReference>
<keyword evidence="2" id="KW-0813">Transport</keyword>
<evidence type="ECO:0000256" key="2">
    <source>
        <dbReference type="ARBA" id="ARBA00022448"/>
    </source>
</evidence>
<dbReference type="InterPro" id="IPR020846">
    <property type="entry name" value="MFS_dom"/>
</dbReference>
<feature type="transmembrane region" description="Helical" evidence="7">
    <location>
        <begin position="89"/>
        <end position="108"/>
    </location>
</feature>
<feature type="transmembrane region" description="Helical" evidence="7">
    <location>
        <begin position="57"/>
        <end position="77"/>
    </location>
</feature>
<dbReference type="PANTHER" id="PTHR23521:SF2">
    <property type="entry name" value="TRANSPORTER MFS SUPERFAMILY"/>
    <property type="match status" value="1"/>
</dbReference>
<dbReference type="SUPFAM" id="SSF103473">
    <property type="entry name" value="MFS general substrate transporter"/>
    <property type="match status" value="1"/>
</dbReference>
<evidence type="ECO:0000256" key="7">
    <source>
        <dbReference type="SAM" id="Phobius"/>
    </source>
</evidence>
<feature type="transmembrane region" description="Helical" evidence="7">
    <location>
        <begin position="25"/>
        <end position="51"/>
    </location>
</feature>
<feature type="transmembrane region" description="Helical" evidence="7">
    <location>
        <begin position="222"/>
        <end position="241"/>
    </location>
</feature>
<dbReference type="RefSeq" id="WP_176787525.1">
    <property type="nucleotide sequence ID" value="NZ_FNCV01000001.1"/>
</dbReference>
<dbReference type="InterPro" id="IPR047200">
    <property type="entry name" value="MFS_YcaD-like"/>
</dbReference>
<dbReference type="CDD" id="cd17477">
    <property type="entry name" value="MFS_YcaD_like"/>
    <property type="match status" value="1"/>
</dbReference>
<feature type="transmembrane region" description="Helical" evidence="7">
    <location>
        <begin position="178"/>
        <end position="196"/>
    </location>
</feature>
<dbReference type="InterPro" id="IPR001958">
    <property type="entry name" value="Tet-R_TetA/multi-R_MdtG-like"/>
</dbReference>
<feature type="transmembrane region" description="Helical" evidence="7">
    <location>
        <begin position="344"/>
        <end position="367"/>
    </location>
</feature>
<gene>
    <name evidence="9" type="ORF">SAMN05421742_101398</name>
</gene>
<keyword evidence="4 7" id="KW-0812">Transmembrane</keyword>
<dbReference type="InterPro" id="IPR036259">
    <property type="entry name" value="MFS_trans_sf"/>
</dbReference>
<evidence type="ECO:0000256" key="3">
    <source>
        <dbReference type="ARBA" id="ARBA00022475"/>
    </source>
</evidence>
<name>A0A1G7US69_9PROT</name>
<evidence type="ECO:0000256" key="1">
    <source>
        <dbReference type="ARBA" id="ARBA00004651"/>
    </source>
</evidence>
<evidence type="ECO:0000256" key="5">
    <source>
        <dbReference type="ARBA" id="ARBA00022989"/>
    </source>
</evidence>
<dbReference type="InterPro" id="IPR006311">
    <property type="entry name" value="TAT_signal"/>
</dbReference>
<dbReference type="PANTHER" id="PTHR23521">
    <property type="entry name" value="TRANSPORTER MFS SUPERFAMILY"/>
    <property type="match status" value="1"/>
</dbReference>
<sequence length="405" mass="41890">MTTAKPPLPRPTAAASSPVPVSRRALILVLLLSGLGGMFVGIVFPLVALALELKGESGAVIGLNSTFGSLGILTMGVLTPRLLARFGTVPALIGASLLTTLTLLGYLLSDALPWWFVLRYVQALGMGLIWVGTESWLNSLAPDHRRGTVMGAYSMIFSGGLTLGPVIIAGLGGVGPQTFLVVAALPLLWLPMIWSLRRVPTPAEAHPAEGAAPITIKGAPGLFLFAAAAGMIEVACITLMPVFSLRNGLPEDLALVGLTAFSAGALVMQLPLGRIADRLAPDVMMLLTLAGTLVPAALLPWAVGQGTGALFPVLFLLGGFGFGLYTIGLTVMGKRYQGSALLAANARFMIVYEAAAVAGPAIGGLGLDHAPRFGLPAFLVVVIVLVMAVVAGRGLTRWRNPDPSP</sequence>
<protein>
    <submittedName>
        <fullName evidence="9">Predicted arabinose efflux permease, MFS family</fullName>
    </submittedName>
</protein>
<dbReference type="AlphaFoldDB" id="A0A1G7US69"/>
<keyword evidence="10" id="KW-1185">Reference proteome</keyword>
<evidence type="ECO:0000256" key="4">
    <source>
        <dbReference type="ARBA" id="ARBA00022692"/>
    </source>
</evidence>
<dbReference type="PROSITE" id="PS51318">
    <property type="entry name" value="TAT"/>
    <property type="match status" value="1"/>
</dbReference>
<feature type="transmembrane region" description="Helical" evidence="7">
    <location>
        <begin position="373"/>
        <end position="391"/>
    </location>
</feature>
<keyword evidence="3" id="KW-1003">Cell membrane</keyword>
<evidence type="ECO:0000313" key="9">
    <source>
        <dbReference type="EMBL" id="SDG49590.1"/>
    </source>
</evidence>
<feature type="transmembrane region" description="Helical" evidence="7">
    <location>
        <begin position="114"/>
        <end position="131"/>
    </location>
</feature>
<feature type="transmembrane region" description="Helical" evidence="7">
    <location>
        <begin position="309"/>
        <end position="332"/>
    </location>
</feature>
<keyword evidence="6 7" id="KW-0472">Membrane</keyword>
<feature type="transmembrane region" description="Helical" evidence="7">
    <location>
        <begin position="253"/>
        <end position="272"/>
    </location>
</feature>
<reference evidence="10" key="1">
    <citation type="submission" date="2016-10" db="EMBL/GenBank/DDBJ databases">
        <authorList>
            <person name="Varghese N."/>
            <person name="Submissions S."/>
        </authorList>
    </citation>
    <scope>NUCLEOTIDE SEQUENCE [LARGE SCALE GENOMIC DNA]</scope>
    <source>
        <strain evidence="10">930I</strain>
    </source>
</reference>
<feature type="transmembrane region" description="Helical" evidence="7">
    <location>
        <begin position="152"/>
        <end position="172"/>
    </location>
</feature>
<dbReference type="PRINTS" id="PR01035">
    <property type="entry name" value="TCRTETA"/>
</dbReference>
<dbReference type="GO" id="GO:0022857">
    <property type="term" value="F:transmembrane transporter activity"/>
    <property type="evidence" value="ECO:0007669"/>
    <property type="project" value="InterPro"/>
</dbReference>
<dbReference type="STRING" id="83401.SAMN05421742_101398"/>
<dbReference type="GO" id="GO:0005886">
    <property type="term" value="C:plasma membrane"/>
    <property type="evidence" value="ECO:0007669"/>
    <property type="project" value="UniProtKB-SubCell"/>
</dbReference>
<evidence type="ECO:0000313" key="10">
    <source>
        <dbReference type="Proteomes" id="UP000217076"/>
    </source>
</evidence>
<evidence type="ECO:0000259" key="8">
    <source>
        <dbReference type="PROSITE" id="PS50850"/>
    </source>
</evidence>
<dbReference type="Gene3D" id="1.20.1250.20">
    <property type="entry name" value="MFS general substrate transporter like domains"/>
    <property type="match status" value="2"/>
</dbReference>
<keyword evidence="5 7" id="KW-1133">Transmembrane helix</keyword>
<dbReference type="Pfam" id="PF07690">
    <property type="entry name" value="MFS_1"/>
    <property type="match status" value="1"/>
</dbReference>
<evidence type="ECO:0000256" key="6">
    <source>
        <dbReference type="ARBA" id="ARBA00023136"/>
    </source>
</evidence>
<organism evidence="9 10">
    <name type="scientific">Roseospirillum parvum</name>
    <dbReference type="NCBI Taxonomy" id="83401"/>
    <lineage>
        <taxon>Bacteria</taxon>
        <taxon>Pseudomonadati</taxon>
        <taxon>Pseudomonadota</taxon>
        <taxon>Alphaproteobacteria</taxon>
        <taxon>Rhodospirillales</taxon>
        <taxon>Rhodospirillaceae</taxon>
        <taxon>Roseospirillum</taxon>
    </lineage>
</organism>
<feature type="transmembrane region" description="Helical" evidence="7">
    <location>
        <begin position="284"/>
        <end position="303"/>
    </location>
</feature>
<proteinExistence type="predicted"/>
<comment type="subcellular location">
    <subcellularLocation>
        <location evidence="1">Cell membrane</location>
        <topology evidence="1">Multi-pass membrane protein</topology>
    </subcellularLocation>
</comment>
<feature type="domain" description="Major facilitator superfamily (MFS) profile" evidence="8">
    <location>
        <begin position="22"/>
        <end position="400"/>
    </location>
</feature>
<dbReference type="EMBL" id="FNCV01000001">
    <property type="protein sequence ID" value="SDG49590.1"/>
    <property type="molecule type" value="Genomic_DNA"/>
</dbReference>
<dbReference type="Proteomes" id="UP000217076">
    <property type="component" value="Unassembled WGS sequence"/>
</dbReference>